<dbReference type="Pfam" id="PF24924">
    <property type="entry name" value="DUF7745"/>
    <property type="match status" value="1"/>
</dbReference>
<name>A0A371EJA5_MUCPR</name>
<reference evidence="2" key="1">
    <citation type="submission" date="2018-05" db="EMBL/GenBank/DDBJ databases">
        <title>Draft genome of Mucuna pruriens seed.</title>
        <authorList>
            <person name="Nnadi N.E."/>
            <person name="Vos R."/>
            <person name="Hasami M.H."/>
            <person name="Devisetty U.K."/>
            <person name="Aguiy J.C."/>
        </authorList>
    </citation>
    <scope>NUCLEOTIDE SEQUENCE [LARGE SCALE GENOMIC DNA]</scope>
    <source>
        <strain evidence="2">JCA_2017</strain>
    </source>
</reference>
<dbReference type="OrthoDB" id="1459447at2759"/>
<evidence type="ECO:0000313" key="2">
    <source>
        <dbReference type="EMBL" id="RDX65959.1"/>
    </source>
</evidence>
<dbReference type="EMBL" id="QJKJ01013654">
    <property type="protein sequence ID" value="RDX65959.1"/>
    <property type="molecule type" value="Genomic_DNA"/>
</dbReference>
<gene>
    <name evidence="2" type="ORF">CR513_55326</name>
</gene>
<comment type="caution">
    <text evidence="2">The sequence shown here is derived from an EMBL/GenBank/DDBJ whole genome shotgun (WGS) entry which is preliminary data.</text>
</comment>
<dbReference type="InterPro" id="IPR056647">
    <property type="entry name" value="DUF7745"/>
</dbReference>
<dbReference type="PANTHER" id="PTHR48154:SF1">
    <property type="entry name" value="PROTEIN, PUTATIVE-RELATED"/>
    <property type="match status" value="1"/>
</dbReference>
<accession>A0A371EJA5</accession>
<dbReference type="AlphaFoldDB" id="A0A371EJA5"/>
<evidence type="ECO:0000313" key="3">
    <source>
        <dbReference type="Proteomes" id="UP000257109"/>
    </source>
</evidence>
<dbReference type="Proteomes" id="UP000257109">
    <property type="component" value="Unassembled WGS sequence"/>
</dbReference>
<protein>
    <recommendedName>
        <fullName evidence="1">DUF7745 domain-containing protein</fullName>
    </recommendedName>
</protein>
<feature type="non-terminal residue" evidence="2">
    <location>
        <position position="1"/>
    </location>
</feature>
<proteinExistence type="predicted"/>
<dbReference type="PANTHER" id="PTHR48154">
    <property type="entry name" value="PROTEIN, PUTATIVE-RELATED"/>
    <property type="match status" value="1"/>
</dbReference>
<sequence>MLTQFYNPLLRCFTFKDFQLAPTLEEYERLLGMPLAKSPLYFPKGHHPSWASVAKLLRMPESEIEDYVDLVVLGAYLGKHNQGENPIIEVLANTYYTLDDCTSLLYLWMTAHLFHSKKKTTCPIEDHH</sequence>
<keyword evidence="3" id="KW-1185">Reference proteome</keyword>
<organism evidence="2 3">
    <name type="scientific">Mucuna pruriens</name>
    <name type="common">Velvet bean</name>
    <name type="synonym">Dolichos pruriens</name>
    <dbReference type="NCBI Taxonomy" id="157652"/>
    <lineage>
        <taxon>Eukaryota</taxon>
        <taxon>Viridiplantae</taxon>
        <taxon>Streptophyta</taxon>
        <taxon>Embryophyta</taxon>
        <taxon>Tracheophyta</taxon>
        <taxon>Spermatophyta</taxon>
        <taxon>Magnoliopsida</taxon>
        <taxon>eudicotyledons</taxon>
        <taxon>Gunneridae</taxon>
        <taxon>Pentapetalae</taxon>
        <taxon>rosids</taxon>
        <taxon>fabids</taxon>
        <taxon>Fabales</taxon>
        <taxon>Fabaceae</taxon>
        <taxon>Papilionoideae</taxon>
        <taxon>50 kb inversion clade</taxon>
        <taxon>NPAAA clade</taxon>
        <taxon>indigoferoid/millettioid clade</taxon>
        <taxon>Phaseoleae</taxon>
        <taxon>Mucuna</taxon>
    </lineage>
</organism>
<evidence type="ECO:0000259" key="1">
    <source>
        <dbReference type="Pfam" id="PF24924"/>
    </source>
</evidence>
<feature type="domain" description="DUF7745" evidence="1">
    <location>
        <begin position="2"/>
        <end position="68"/>
    </location>
</feature>